<keyword evidence="2" id="KW-1185">Reference proteome</keyword>
<organism evidence="1 2">
    <name type="scientific">Kwoniella bestiolae CBS 10118</name>
    <dbReference type="NCBI Taxonomy" id="1296100"/>
    <lineage>
        <taxon>Eukaryota</taxon>
        <taxon>Fungi</taxon>
        <taxon>Dikarya</taxon>
        <taxon>Basidiomycota</taxon>
        <taxon>Agaricomycotina</taxon>
        <taxon>Tremellomycetes</taxon>
        <taxon>Tremellales</taxon>
        <taxon>Cryptococcaceae</taxon>
        <taxon>Kwoniella</taxon>
    </lineage>
</organism>
<evidence type="ECO:0000313" key="1">
    <source>
        <dbReference type="EMBL" id="WVW79305.1"/>
    </source>
</evidence>
<proteinExistence type="predicted"/>
<protein>
    <submittedName>
        <fullName evidence="1">Uncharacterized protein</fullName>
    </submittedName>
</protein>
<reference evidence="1" key="1">
    <citation type="submission" date="2013-07" db="EMBL/GenBank/DDBJ databases">
        <authorList>
            <consortium name="The Broad Institute Genome Sequencing Platform"/>
            <person name="Cuomo C."/>
            <person name="Litvintseva A."/>
            <person name="Chen Y."/>
            <person name="Heitman J."/>
            <person name="Sun S."/>
            <person name="Springer D."/>
            <person name="Dromer F."/>
            <person name="Young S.K."/>
            <person name="Zeng Q."/>
            <person name="Gargeya S."/>
            <person name="Fitzgerald M."/>
            <person name="Abouelleil A."/>
            <person name="Alvarado L."/>
            <person name="Berlin A.M."/>
            <person name="Chapman S.B."/>
            <person name="Dewar J."/>
            <person name="Goldberg J."/>
            <person name="Griggs A."/>
            <person name="Gujja S."/>
            <person name="Hansen M."/>
            <person name="Howarth C."/>
            <person name="Imamovic A."/>
            <person name="Larimer J."/>
            <person name="McCowan C."/>
            <person name="Murphy C."/>
            <person name="Pearson M."/>
            <person name="Priest M."/>
            <person name="Roberts A."/>
            <person name="Saif S."/>
            <person name="Shea T."/>
            <person name="Sykes S."/>
            <person name="Wortman J."/>
            <person name="Nusbaum C."/>
            <person name="Birren B."/>
        </authorList>
    </citation>
    <scope>NUCLEOTIDE SEQUENCE</scope>
    <source>
        <strain evidence="1">CBS 10118</strain>
    </source>
</reference>
<accession>A0AAJ8M676</accession>
<dbReference type="AlphaFoldDB" id="A0AAJ8M676"/>
<gene>
    <name evidence="1" type="ORF">I302_101272</name>
</gene>
<sequence length="122" mass="14078">MLLMIQELKDKQSECMKGIEIVYHMPLNSSENTILYLLQKMGGTPTNMRDNAKRNEVHNDEKRVELKDTYILWNDGCGGDVFDGYQDKLPKPISLVGVVQMMVGERRREMDEKKGLMDLITL</sequence>
<dbReference type="GeneID" id="30209045"/>
<dbReference type="KEGG" id="kbi:30209045"/>
<dbReference type="EMBL" id="CP144541">
    <property type="protein sequence ID" value="WVW79305.1"/>
    <property type="molecule type" value="Genomic_DNA"/>
</dbReference>
<name>A0AAJ8M676_9TREE</name>
<dbReference type="RefSeq" id="XP_019048025.2">
    <property type="nucleotide sequence ID" value="XM_019191277.2"/>
</dbReference>
<evidence type="ECO:0000313" key="2">
    <source>
        <dbReference type="Proteomes" id="UP000092730"/>
    </source>
</evidence>
<reference evidence="1" key="2">
    <citation type="submission" date="2024-02" db="EMBL/GenBank/DDBJ databases">
        <title>Comparative genomics of Cryptococcus and Kwoniella reveals pathogenesis evolution and contrasting modes of karyotype evolution via chromosome fusion or intercentromeric recombination.</title>
        <authorList>
            <person name="Coelho M.A."/>
            <person name="David-Palma M."/>
            <person name="Shea T."/>
            <person name="Bowers K."/>
            <person name="McGinley-Smith S."/>
            <person name="Mohammad A.W."/>
            <person name="Gnirke A."/>
            <person name="Yurkov A.M."/>
            <person name="Nowrousian M."/>
            <person name="Sun S."/>
            <person name="Cuomo C.A."/>
            <person name="Heitman J."/>
        </authorList>
    </citation>
    <scope>NUCLEOTIDE SEQUENCE</scope>
    <source>
        <strain evidence="1">CBS 10118</strain>
    </source>
</reference>
<dbReference type="Proteomes" id="UP000092730">
    <property type="component" value="Chromosome 1"/>
</dbReference>